<evidence type="ECO:0000313" key="3">
    <source>
        <dbReference type="Proteomes" id="UP000035034"/>
    </source>
</evidence>
<proteinExistence type="predicted"/>
<evidence type="ECO:0008006" key="4">
    <source>
        <dbReference type="Google" id="ProtNLM"/>
    </source>
</evidence>
<keyword evidence="1" id="KW-0732">Signal</keyword>
<name>H0QYN7_9ACTN</name>
<evidence type="ECO:0000256" key="1">
    <source>
        <dbReference type="SAM" id="SignalP"/>
    </source>
</evidence>
<dbReference type="AlphaFoldDB" id="H0QYN7"/>
<feature type="chain" id="PRO_5038587736" description="DUF5642 domain-containing protein" evidence="1">
    <location>
        <begin position="21"/>
        <end position="236"/>
    </location>
</feature>
<dbReference type="Proteomes" id="UP000035034">
    <property type="component" value="Unassembled WGS sequence"/>
</dbReference>
<accession>H0QYN7</accession>
<feature type="signal peptide" evidence="1">
    <location>
        <begin position="1"/>
        <end position="20"/>
    </location>
</feature>
<sequence>MRWLMTAALISAILTGSACSVEGDSHPDISARMVVATDFPAHLTPTSVEGAARTAVISDVVGDVRGGRVEPDGCAPKSLSSNPADSAVMVAQLPASSALPGTLTVVTTRVSTPLSDVESQVAQCKSYVRTNAAGALSTVRQAEIDLPKSPSASGVSTFGIARTQTTGGSGPGGTGDSSLGIASKTYLAQRDGVRVYVVYRGVATAAAANADPAQVSATATADLDALFAKAVLAAFG</sequence>
<organism evidence="2 3">
    <name type="scientific">Gordonia effusa NBRC 100432</name>
    <dbReference type="NCBI Taxonomy" id="1077974"/>
    <lineage>
        <taxon>Bacteria</taxon>
        <taxon>Bacillati</taxon>
        <taxon>Actinomycetota</taxon>
        <taxon>Actinomycetes</taxon>
        <taxon>Mycobacteriales</taxon>
        <taxon>Gordoniaceae</taxon>
        <taxon>Gordonia</taxon>
    </lineage>
</organism>
<dbReference type="EMBL" id="BAEH01000042">
    <property type="protein sequence ID" value="GAB17938.1"/>
    <property type="molecule type" value="Genomic_DNA"/>
</dbReference>
<reference evidence="2 3" key="1">
    <citation type="submission" date="2011-12" db="EMBL/GenBank/DDBJ databases">
        <title>Whole genome shotgun sequence of Gordonia effusa NBRC 100432.</title>
        <authorList>
            <person name="Yoshida I."/>
            <person name="Takarada H."/>
            <person name="Hosoyama A."/>
            <person name="Tsuchikane K."/>
            <person name="Katsumata H."/>
            <person name="Yamazaki S."/>
            <person name="Fujita N."/>
        </authorList>
    </citation>
    <scope>NUCLEOTIDE SEQUENCE [LARGE SCALE GENOMIC DNA]</scope>
    <source>
        <strain evidence="2 3">NBRC 100432</strain>
    </source>
</reference>
<dbReference type="STRING" id="1077974.GOEFS_042_00290"/>
<keyword evidence="3" id="KW-1185">Reference proteome</keyword>
<comment type="caution">
    <text evidence="2">The sequence shown here is derived from an EMBL/GenBank/DDBJ whole genome shotgun (WGS) entry which is preliminary data.</text>
</comment>
<dbReference type="PROSITE" id="PS51257">
    <property type="entry name" value="PROKAR_LIPOPROTEIN"/>
    <property type="match status" value="1"/>
</dbReference>
<protein>
    <recommendedName>
        <fullName evidence="4">DUF5642 domain-containing protein</fullName>
    </recommendedName>
</protein>
<evidence type="ECO:0000313" key="2">
    <source>
        <dbReference type="EMBL" id="GAB17938.1"/>
    </source>
</evidence>
<gene>
    <name evidence="2" type="ORF">GOEFS_042_00290</name>
</gene>